<dbReference type="EMBL" id="BSXS01000500">
    <property type="protein sequence ID" value="GME72753.1"/>
    <property type="molecule type" value="Genomic_DNA"/>
</dbReference>
<sequence>MAPSQVPVQPPQQQHCYFLFTNPKQHGDPDMNPGDRNGANGHDVNLTDENVNLIRVMMIRMAMINVLFELLIRHTVQMIGKIILMILKVKAVQMMYTPPPTEKLQTILPITTNQIINAGAFCRTSTQFYKQHLDEHLNNAKVNQIKGRKRKILETTI</sequence>
<reference evidence="1" key="1">
    <citation type="submission" date="2023-04" db="EMBL/GenBank/DDBJ databases">
        <title>Ambrosiozyma monospora NBRC 10751.</title>
        <authorList>
            <person name="Ichikawa N."/>
            <person name="Sato H."/>
            <person name="Tonouchi N."/>
        </authorList>
    </citation>
    <scope>NUCLEOTIDE SEQUENCE</scope>
    <source>
        <strain evidence="1">NBRC 10751</strain>
    </source>
</reference>
<protein>
    <submittedName>
        <fullName evidence="1">Unnamed protein product</fullName>
    </submittedName>
</protein>
<dbReference type="Proteomes" id="UP001165064">
    <property type="component" value="Unassembled WGS sequence"/>
</dbReference>
<gene>
    <name evidence="1" type="ORF">Amon02_000111800</name>
</gene>
<accession>A0ACB5SUE2</accession>
<comment type="caution">
    <text evidence="1">The sequence shown here is derived from an EMBL/GenBank/DDBJ whole genome shotgun (WGS) entry which is preliminary data.</text>
</comment>
<evidence type="ECO:0000313" key="2">
    <source>
        <dbReference type="Proteomes" id="UP001165064"/>
    </source>
</evidence>
<name>A0ACB5SUE2_AMBMO</name>
<evidence type="ECO:0000313" key="1">
    <source>
        <dbReference type="EMBL" id="GME72753.1"/>
    </source>
</evidence>
<proteinExistence type="predicted"/>
<keyword evidence="2" id="KW-1185">Reference proteome</keyword>
<organism evidence="1 2">
    <name type="scientific">Ambrosiozyma monospora</name>
    <name type="common">Yeast</name>
    <name type="synonym">Endomycopsis monosporus</name>
    <dbReference type="NCBI Taxonomy" id="43982"/>
    <lineage>
        <taxon>Eukaryota</taxon>
        <taxon>Fungi</taxon>
        <taxon>Dikarya</taxon>
        <taxon>Ascomycota</taxon>
        <taxon>Saccharomycotina</taxon>
        <taxon>Pichiomycetes</taxon>
        <taxon>Pichiales</taxon>
        <taxon>Pichiaceae</taxon>
        <taxon>Ambrosiozyma</taxon>
    </lineage>
</organism>